<name>A0A200PSS2_MACCD</name>
<evidence type="ECO:0000313" key="3">
    <source>
        <dbReference type="Proteomes" id="UP000195402"/>
    </source>
</evidence>
<reference evidence="2 3" key="1">
    <citation type="journal article" date="2017" name="Mol. Plant">
        <title>The Genome of Medicinal Plant Macleaya cordata Provides New Insights into Benzylisoquinoline Alkaloids Metabolism.</title>
        <authorList>
            <person name="Liu X."/>
            <person name="Liu Y."/>
            <person name="Huang P."/>
            <person name="Ma Y."/>
            <person name="Qing Z."/>
            <person name="Tang Q."/>
            <person name="Cao H."/>
            <person name="Cheng P."/>
            <person name="Zheng Y."/>
            <person name="Yuan Z."/>
            <person name="Zhou Y."/>
            <person name="Liu J."/>
            <person name="Tang Z."/>
            <person name="Zhuo Y."/>
            <person name="Zhang Y."/>
            <person name="Yu L."/>
            <person name="Huang J."/>
            <person name="Yang P."/>
            <person name="Peng Q."/>
            <person name="Zhang J."/>
            <person name="Jiang W."/>
            <person name="Zhang Z."/>
            <person name="Lin K."/>
            <person name="Ro D.K."/>
            <person name="Chen X."/>
            <person name="Xiong X."/>
            <person name="Shang Y."/>
            <person name="Huang S."/>
            <person name="Zeng J."/>
        </authorList>
    </citation>
    <scope>NUCLEOTIDE SEQUENCE [LARGE SCALE GENOMIC DNA]</scope>
    <source>
        <strain evidence="3">cv. BLH2017</strain>
        <tissue evidence="2">Root</tissue>
    </source>
</reference>
<evidence type="ECO:0000313" key="2">
    <source>
        <dbReference type="EMBL" id="OVA01236.1"/>
    </source>
</evidence>
<evidence type="ECO:0000256" key="1">
    <source>
        <dbReference type="ARBA" id="ARBA00022737"/>
    </source>
</evidence>
<sequence>MKLLRLSFEKMAKFSLKPELSDFNTPIGWKKRLNEALEIFQRSKAINGSSPEIPTYNAVVGSYCWPMRSYDAYRVVEEMRRNGGKGVLRSMHMLSALISSLCKYFQEMLDLGIRPPDQLYSNLKQALINAAKKDVALDLGLKLDKIGKTPLIR</sequence>
<dbReference type="Pfam" id="PF01535">
    <property type="entry name" value="PPR"/>
    <property type="match status" value="1"/>
</dbReference>
<protein>
    <submittedName>
        <fullName evidence="2">Pentatricopeptide repeat</fullName>
    </submittedName>
</protein>
<dbReference type="Gene3D" id="1.25.40.10">
    <property type="entry name" value="Tetratricopeptide repeat domain"/>
    <property type="match status" value="1"/>
</dbReference>
<proteinExistence type="predicted"/>
<dbReference type="InterPro" id="IPR002885">
    <property type="entry name" value="PPR_rpt"/>
</dbReference>
<dbReference type="InterPro" id="IPR051222">
    <property type="entry name" value="PPR/CCM1_RNA-binding"/>
</dbReference>
<dbReference type="PANTHER" id="PTHR47942">
    <property type="entry name" value="TETRATRICOPEPTIDE REPEAT (TPR)-LIKE SUPERFAMILY PROTEIN-RELATED"/>
    <property type="match status" value="1"/>
</dbReference>
<dbReference type="OrthoDB" id="185373at2759"/>
<keyword evidence="1" id="KW-0677">Repeat</keyword>
<gene>
    <name evidence="2" type="ORF">BVC80_8045g4</name>
</gene>
<dbReference type="PANTHER" id="PTHR47942:SF16">
    <property type="entry name" value="PENTATRICOPEPTIDE REPEAT DOMAIN CONTAINING PROTEIN-RELATED"/>
    <property type="match status" value="1"/>
</dbReference>
<dbReference type="Proteomes" id="UP000195402">
    <property type="component" value="Unassembled WGS sequence"/>
</dbReference>
<dbReference type="InParanoid" id="A0A200PSS2"/>
<dbReference type="InterPro" id="IPR011990">
    <property type="entry name" value="TPR-like_helical_dom_sf"/>
</dbReference>
<organism evidence="2 3">
    <name type="scientific">Macleaya cordata</name>
    <name type="common">Five-seeded plume-poppy</name>
    <name type="synonym">Bocconia cordata</name>
    <dbReference type="NCBI Taxonomy" id="56857"/>
    <lineage>
        <taxon>Eukaryota</taxon>
        <taxon>Viridiplantae</taxon>
        <taxon>Streptophyta</taxon>
        <taxon>Embryophyta</taxon>
        <taxon>Tracheophyta</taxon>
        <taxon>Spermatophyta</taxon>
        <taxon>Magnoliopsida</taxon>
        <taxon>Ranunculales</taxon>
        <taxon>Papaveraceae</taxon>
        <taxon>Papaveroideae</taxon>
        <taxon>Macleaya</taxon>
    </lineage>
</organism>
<accession>A0A200PSS2</accession>
<comment type="caution">
    <text evidence="2">The sequence shown here is derived from an EMBL/GenBank/DDBJ whole genome shotgun (WGS) entry which is preliminary data.</text>
</comment>
<dbReference type="AlphaFoldDB" id="A0A200PSS2"/>
<dbReference type="STRING" id="56857.A0A200PSS2"/>
<dbReference type="EMBL" id="MVGT01004149">
    <property type="protein sequence ID" value="OVA01236.1"/>
    <property type="molecule type" value="Genomic_DNA"/>
</dbReference>
<keyword evidence="3" id="KW-1185">Reference proteome</keyword>